<name>X1FJT3_9ZZZZ</name>
<dbReference type="AlphaFoldDB" id="X1FJT3"/>
<dbReference type="InterPro" id="IPR014729">
    <property type="entry name" value="Rossmann-like_a/b/a_fold"/>
</dbReference>
<proteinExistence type="predicted"/>
<protein>
    <submittedName>
        <fullName evidence="1">Uncharacterized protein</fullName>
    </submittedName>
</protein>
<gene>
    <name evidence="1" type="ORF">S01H4_65865</name>
</gene>
<feature type="non-terminal residue" evidence="1">
    <location>
        <position position="93"/>
    </location>
</feature>
<evidence type="ECO:0000313" key="1">
    <source>
        <dbReference type="EMBL" id="GAH29639.1"/>
    </source>
</evidence>
<accession>X1FJT3</accession>
<dbReference type="EMBL" id="BART01040494">
    <property type="protein sequence ID" value="GAH29639.1"/>
    <property type="molecule type" value="Genomic_DNA"/>
</dbReference>
<comment type="caution">
    <text evidence="1">The sequence shown here is derived from an EMBL/GenBank/DDBJ whole genome shotgun (WGS) entry which is preliminary data.</text>
</comment>
<reference evidence="1" key="1">
    <citation type="journal article" date="2014" name="Front. Microbiol.">
        <title>High frequency of phylogenetically diverse reductive dehalogenase-homologous genes in deep subseafloor sedimentary metagenomes.</title>
        <authorList>
            <person name="Kawai M."/>
            <person name="Futagami T."/>
            <person name="Toyoda A."/>
            <person name="Takaki Y."/>
            <person name="Nishi S."/>
            <person name="Hori S."/>
            <person name="Arai W."/>
            <person name="Tsubouchi T."/>
            <person name="Morono Y."/>
            <person name="Uchiyama I."/>
            <person name="Ito T."/>
            <person name="Fujiyama A."/>
            <person name="Inagaki F."/>
            <person name="Takami H."/>
        </authorList>
    </citation>
    <scope>NUCLEOTIDE SEQUENCE</scope>
    <source>
        <strain evidence="1">Expedition CK06-06</strain>
    </source>
</reference>
<sequence>GLNLDNAYVYRQSQQPEVMRLGYLLSSHATYKMMKAIYGPHRIGVYNAAFIQVADILLPQLKEGPIPTVTPVGADQVPHARLSHDLTRKRFFP</sequence>
<dbReference type="SUPFAM" id="SSF52374">
    <property type="entry name" value="Nucleotidylyl transferase"/>
    <property type="match status" value="1"/>
</dbReference>
<feature type="non-terminal residue" evidence="1">
    <location>
        <position position="1"/>
    </location>
</feature>
<dbReference type="Gene3D" id="3.40.50.620">
    <property type="entry name" value="HUPs"/>
    <property type="match status" value="1"/>
</dbReference>
<organism evidence="1">
    <name type="scientific">marine sediment metagenome</name>
    <dbReference type="NCBI Taxonomy" id="412755"/>
    <lineage>
        <taxon>unclassified sequences</taxon>
        <taxon>metagenomes</taxon>
        <taxon>ecological metagenomes</taxon>
    </lineage>
</organism>